<dbReference type="Proteomes" id="UP001326715">
    <property type="component" value="Chromosome"/>
</dbReference>
<dbReference type="OrthoDB" id="7191465at2"/>
<dbReference type="Gene3D" id="2.170.16.10">
    <property type="entry name" value="Hedgehog/Intein (Hint) domain"/>
    <property type="match status" value="1"/>
</dbReference>
<dbReference type="InterPro" id="IPR014755">
    <property type="entry name" value="Cu-Rt/internalin_Ig-like"/>
</dbReference>
<reference evidence="2 4" key="1">
    <citation type="submission" date="2016-11" db="EMBL/GenBank/DDBJ databases">
        <authorList>
            <person name="Jaros S."/>
            <person name="Januszkiewicz K."/>
            <person name="Wedrychowicz H."/>
        </authorList>
    </citation>
    <scope>NUCLEOTIDE SEQUENCE [LARGE SCALE GENOMIC DNA]</scope>
    <source>
        <strain evidence="2 4">DSM 784</strain>
    </source>
</reference>
<evidence type="ECO:0000313" key="2">
    <source>
        <dbReference type="EMBL" id="SFW75060.1"/>
    </source>
</evidence>
<dbReference type="EMBL" id="FPIZ01000014">
    <property type="protein sequence ID" value="SFW75060.1"/>
    <property type="molecule type" value="Genomic_DNA"/>
</dbReference>
<name>A0A1K1RTE1_9BACT</name>
<keyword evidence="1" id="KW-0732">Signal</keyword>
<sequence>MGYDPTTCFNSLRDQSLGPCPNALGTAVSYHCTDAQETNITHEYCSQNNLYYKPFKYMEAYDPSLCAPTEYDAKKCNEQVFDDLDHLVDYLLAHPNMKKRECWCCCSCMAYGTPIAIPTGLKAIEKIVEGEEVMSGALTNTNGKLTFTWTPATVTFSQGTPPTDPLSGIATTMVFIYCREDLGLISTEDQLLMTSAGTLKQANTLKPGDQLVTVDGEPVAIQSIKIGNWSGGVHHITAGKPFTGDINGHLISAGSFVVGDFSVQLDPTALGEKFEAGPPIGSTEYDKANEATKLKTGVYSMNGAAVEKISLPKNFKLFRDEALYIPFNAKTLITNEQAIDIVGNPNAYFRPYGNKSGVDILRYLFKLYKGFYPEYTFYLDWENITPNAYAFDAYGTKTVVISGGLVRLQGMYQEGLAFIISYGIASLSNPIIYNGPHPLPTIQADYYGMGLVMPTTWYTTAYDVSDKAIAQMKQFWGYISEENQQGNPENNQDFPSIKCRINTLMYAQMGGNLPACAQPPQSLLKLTGEEVGILSNQKPFVWLSFNQDLDEASSEAPANYSFSPEATISSVAISPNNNKAVIIVADFQENVEYTVTVKQIKSNTGSPLDPQKSTIKFTAQ</sequence>
<evidence type="ECO:0000313" key="5">
    <source>
        <dbReference type="Proteomes" id="UP001326715"/>
    </source>
</evidence>
<evidence type="ECO:0000256" key="1">
    <source>
        <dbReference type="ARBA" id="ARBA00022729"/>
    </source>
</evidence>
<keyword evidence="5" id="KW-1185">Reference proteome</keyword>
<gene>
    <name evidence="2" type="ORF">SAMN05661012_04185</name>
    <name evidence="3" type="ORF">SR876_10745</name>
</gene>
<evidence type="ECO:0000313" key="4">
    <source>
        <dbReference type="Proteomes" id="UP000183788"/>
    </source>
</evidence>
<dbReference type="AlphaFoldDB" id="A0A1K1RTE1"/>
<reference evidence="3 5" key="2">
    <citation type="submission" date="2023-11" db="EMBL/GenBank/DDBJ databases">
        <title>MicrobeMod: A computational toolkit for identifying prokaryotic methylation and restriction-modification with nanopore sequencing.</title>
        <authorList>
            <person name="Crits-Christoph A."/>
            <person name="Kang S.C."/>
            <person name="Lee H."/>
            <person name="Ostrov N."/>
        </authorList>
    </citation>
    <scope>NUCLEOTIDE SEQUENCE [LARGE SCALE GENOMIC DNA]</scope>
    <source>
        <strain evidence="3 5">ATCC 23090</strain>
    </source>
</reference>
<dbReference type="EMBL" id="CP140154">
    <property type="protein sequence ID" value="WQG91984.1"/>
    <property type="molecule type" value="Genomic_DNA"/>
</dbReference>
<dbReference type="Gene3D" id="2.60.40.1220">
    <property type="match status" value="1"/>
</dbReference>
<organism evidence="2 4">
    <name type="scientific">Chitinophaga sancti</name>
    <dbReference type="NCBI Taxonomy" id="1004"/>
    <lineage>
        <taxon>Bacteria</taxon>
        <taxon>Pseudomonadati</taxon>
        <taxon>Bacteroidota</taxon>
        <taxon>Chitinophagia</taxon>
        <taxon>Chitinophagales</taxon>
        <taxon>Chitinophagaceae</taxon>
        <taxon>Chitinophaga</taxon>
    </lineage>
</organism>
<protein>
    <submittedName>
        <fullName evidence="3">Ig-like domain-containing protein</fullName>
    </submittedName>
</protein>
<dbReference type="SUPFAM" id="SSF51294">
    <property type="entry name" value="Hedgehog/intein (Hint) domain"/>
    <property type="match status" value="1"/>
</dbReference>
<evidence type="ECO:0000313" key="3">
    <source>
        <dbReference type="EMBL" id="WQG91984.1"/>
    </source>
</evidence>
<dbReference type="STRING" id="1004.SAMN05661012_04185"/>
<proteinExistence type="predicted"/>
<accession>A0A1K1RTE1</accession>
<dbReference type="RefSeq" id="WP_143150802.1">
    <property type="nucleotide sequence ID" value="NZ_CP139972.1"/>
</dbReference>
<dbReference type="Proteomes" id="UP000183788">
    <property type="component" value="Unassembled WGS sequence"/>
</dbReference>
<dbReference type="InterPro" id="IPR036844">
    <property type="entry name" value="Hint_dom_sf"/>
</dbReference>